<dbReference type="OrthoDB" id="10640044at2759"/>
<evidence type="ECO:0000313" key="3">
    <source>
        <dbReference type="Proteomes" id="UP001056384"/>
    </source>
</evidence>
<gene>
    <name evidence="2" type="ORF">Slin15195_G122800</name>
</gene>
<sequence length="323" mass="36974">MDDIDVIDLTSSQNAVVAADASEATRREPCHFWTLPLEIRDTIFEILYGDRGTVRMMGRAYWLCQENSRKRSNRRRFVPKAFPNTIVHDLLVTKQYFEEAIRVWTKRKHFQFGSFLDFGFSVSKGLGIDVLLTRNIRSIIVEAQCWDVGADFNALMPALRHITVNLTAISFHYDNEKCMWDDDFSDVELASHRNIAPFLECRGLRSFTINWRLLSKVLTTTEQAKVGVFQAQVHRLVNDVVSQPRRSSWVSASHTTFRHALEEARRSKLEQTSATPPPEESSGEADGPLHDNDIPETEDALLRLFLTRPQATLAWNTQASHPL</sequence>
<protein>
    <submittedName>
        <fullName evidence="2">Uncharacterized protein</fullName>
    </submittedName>
</protein>
<dbReference type="Proteomes" id="UP001056384">
    <property type="component" value="Chromosome 12"/>
</dbReference>
<name>A0A9Q9B9R9_9PEZI</name>
<feature type="region of interest" description="Disordered" evidence="1">
    <location>
        <begin position="264"/>
        <end position="294"/>
    </location>
</feature>
<dbReference type="EMBL" id="CP099429">
    <property type="protein sequence ID" value="USW58961.1"/>
    <property type="molecule type" value="Genomic_DNA"/>
</dbReference>
<accession>A0A9Q9B9R9</accession>
<organism evidence="2 3">
    <name type="scientific">Septoria linicola</name>
    <dbReference type="NCBI Taxonomy" id="215465"/>
    <lineage>
        <taxon>Eukaryota</taxon>
        <taxon>Fungi</taxon>
        <taxon>Dikarya</taxon>
        <taxon>Ascomycota</taxon>
        <taxon>Pezizomycotina</taxon>
        <taxon>Dothideomycetes</taxon>
        <taxon>Dothideomycetidae</taxon>
        <taxon>Mycosphaerellales</taxon>
        <taxon>Mycosphaerellaceae</taxon>
        <taxon>Septoria</taxon>
    </lineage>
</organism>
<proteinExistence type="predicted"/>
<reference evidence="2" key="1">
    <citation type="submission" date="2022-06" db="EMBL/GenBank/DDBJ databases">
        <title>Complete genome sequences of two strains of the flax pathogen Septoria linicola.</title>
        <authorList>
            <person name="Lapalu N."/>
            <person name="Simon A."/>
            <person name="Demenou B."/>
            <person name="Paumier D."/>
            <person name="Guillot M.-P."/>
            <person name="Gout L."/>
            <person name="Valade R."/>
        </authorList>
    </citation>
    <scope>NUCLEOTIDE SEQUENCE</scope>
    <source>
        <strain evidence="2">SE15195</strain>
    </source>
</reference>
<dbReference type="AlphaFoldDB" id="A0A9Q9B9R9"/>
<evidence type="ECO:0000313" key="2">
    <source>
        <dbReference type="EMBL" id="USW58961.1"/>
    </source>
</evidence>
<evidence type="ECO:0000256" key="1">
    <source>
        <dbReference type="SAM" id="MobiDB-lite"/>
    </source>
</evidence>
<keyword evidence="3" id="KW-1185">Reference proteome</keyword>